<evidence type="ECO:0000313" key="1">
    <source>
        <dbReference type="EMBL" id="CAH3177773.1"/>
    </source>
</evidence>
<keyword evidence="2" id="KW-1185">Reference proteome</keyword>
<dbReference type="Proteomes" id="UP001159427">
    <property type="component" value="Unassembled WGS sequence"/>
</dbReference>
<evidence type="ECO:0000313" key="2">
    <source>
        <dbReference type="Proteomes" id="UP001159427"/>
    </source>
</evidence>
<feature type="non-terminal residue" evidence="1">
    <location>
        <position position="1"/>
    </location>
</feature>
<dbReference type="EMBL" id="CALNXI010001823">
    <property type="protein sequence ID" value="CAH3177773.1"/>
    <property type="molecule type" value="Genomic_DNA"/>
</dbReference>
<comment type="caution">
    <text evidence="1">The sequence shown here is derived from an EMBL/GenBank/DDBJ whole genome shotgun (WGS) entry which is preliminary data.</text>
</comment>
<sequence length="102" mass="11388">RVLVSFYLAATEDSSSARTSPIHKEKFNVPLSGDEHKDLFNFVRHLKTFTGLAEIAKSKGLEESPEVTIARVQKAGSGVETFSLRTQDAWKYEFDNLIRGNG</sequence>
<reference evidence="1 2" key="1">
    <citation type="submission" date="2022-05" db="EMBL/GenBank/DDBJ databases">
        <authorList>
            <consortium name="Genoscope - CEA"/>
            <person name="William W."/>
        </authorList>
    </citation>
    <scope>NUCLEOTIDE SEQUENCE [LARGE SCALE GENOMIC DNA]</scope>
</reference>
<proteinExistence type="predicted"/>
<feature type="non-terminal residue" evidence="1">
    <location>
        <position position="102"/>
    </location>
</feature>
<organism evidence="1 2">
    <name type="scientific">Porites evermanni</name>
    <dbReference type="NCBI Taxonomy" id="104178"/>
    <lineage>
        <taxon>Eukaryota</taxon>
        <taxon>Metazoa</taxon>
        <taxon>Cnidaria</taxon>
        <taxon>Anthozoa</taxon>
        <taxon>Hexacorallia</taxon>
        <taxon>Scleractinia</taxon>
        <taxon>Fungiina</taxon>
        <taxon>Poritidae</taxon>
        <taxon>Porites</taxon>
    </lineage>
</organism>
<protein>
    <submittedName>
        <fullName evidence="1">Uncharacterized protein</fullName>
    </submittedName>
</protein>
<accession>A0ABN8RFT6</accession>
<name>A0ABN8RFT6_9CNID</name>
<gene>
    <name evidence="1" type="ORF">PEVE_00011433</name>
</gene>